<sequence length="1685" mass="185661">MDNKNTCCLRHQRTLLGCEAKVLASRLSTIVLAMSTSDDERVDSNTGGFNARFRTLSGRVTLSRGGSPSTPTVTLPPSPLTRRFSIKKAPQAPQAPKNLSSLAHNTLEIMAIPKHHNFPQVTEITINRSDQGEASIAREKLKATLRALHITTEPFPHLKSALATLLSCFEVVEGATSNYQRQQSYTELASHLNDLAGSLGEHLGEGKSTDMQKCITKFVMSIEGQAKEIRERSRQSRLISTFNAHADEQALIGAYDRLDRMFRQLQLNVNLYTWSLASETLDTIIVERMHPAMLAHYNSSLGMETHRRACTRNTCTEIRSQLYGWARGEILTSTKVFWMWGMPGTGKSTLAYTLSQDLEQHGQLGATFFCSRNSPDCRSVDRIIPTIAYQLAHQSTPFRAALRNTLHKDPHSSSQAIPTQFERLLRTPLQIIRSDLSKDFVIVIDALDELTNSNQSTSGLHFLLDAIFRLGVDLPLKFFITSRPEANIHSAVPILTDDCFHIIHLHEAGKMVHADIKLYLEEELRLMHPYKISAHEIDQLAIQSGNLFIYAATLVRYIQPQESGIGPQRRLEYILSMGPNGSVRPSGMDTLYNTLLNEVLNQSNGPQALDATERNLVLWTVLRAMEPLSVETLTRLAGLEDISRAWLALNSLKSVLHVNRENGLISILHTSFRDFMESSTSKLLSFESKKHHHYLACRCFEIMKQDLKFNICDLASSYLLDKDVPGLVDRVHEAISPSLCYASQFWGIHLFLSQDYDPNQLHNLIDEFLSKRFLFWMEVLNLKSVVDVGEQALLEAAKWLKLWGKKNRTLREIIKLVNDSRNFLTGFSSNAVSQSTPHIYLSALPFCPRSSLVFQKYWEQTYVVVRPEGTAMERRSAAYLAMWRTSTKTETFAFSPDTNRIALGCSNNIISIHNTRSGAIIHGPREGHTGPISAVAFAKSGTLVASGSKDKNVRIWDLRNDGLWHNPLLGHGATVNSVAFSSDDMTVVSGSDDCTVRVWVLCNNGSHVAYELCGNSHTEAITSVCFSPNDSHIASCSKDATIRVWQNSNVPSNPLVIKGHARDVNSAVFSNDGTRIVSSSSDGTIGIWNAKSGARLVAPFVAHTSPVLTVAVSPQDGLYIVSGSSEGTICVWDIKNGKPVAGPCEGHSSQVKSVTFSSDGTRILSGSKDQTVRTWDTFCGVIKGSSKDKQLAFVNAIAFTPNDGRIASVSSDSTVRVFNTTTGALVSGPFRGNNSFPTRLGAFSHDGTLAAFGSGIDGRKIRVRSTTDGQHVDVELEGHKSLITSIAFSPDGKILASGSDDHTIQFWGIQRHKLKRIFNLVFGPPTIHEHGEAILSICFSPNGEQLASGSQDNTISVWSTYNGSRITSFSPKPSDSHRGPVNTLAYSPDGSQIASGSDDCTIRLRYAHNGQHTMGPLKGHTGPINSIAFSRDGSYLVSGSTDHTVRIWDTRSGDIINAPLVGHTAPVRSVGFSHDGKLIASGSDDFTIRLWDTSEIAQKKLTTGYDSQLVPAIRTTSPVPVPSDMVIGDQESWVIHESGSIIDDGHRVTADEGWVIDDDGWVKDRESRILFWVPGDIAPITPNRQNKCVIGPQGSIQVGFNSDFNGNSWDRRHFPGSSGLIEGSVAMVLKTRWLRRDTSDTYRSDLMVRGQSNAQTAVAPYLPILLNWLTRVGDVLGCVPGPRRR</sequence>
<protein>
    <recommendedName>
        <fullName evidence="4">NACHT domain-containing protein</fullName>
    </recommendedName>
</protein>
<dbReference type="InterPro" id="IPR027417">
    <property type="entry name" value="P-loop_NTPase"/>
</dbReference>
<dbReference type="CDD" id="cd00200">
    <property type="entry name" value="WD40"/>
    <property type="match status" value="2"/>
</dbReference>
<feature type="domain" description="NACHT" evidence="4">
    <location>
        <begin position="335"/>
        <end position="486"/>
    </location>
</feature>
<dbReference type="InterPro" id="IPR020472">
    <property type="entry name" value="WD40_PAC1"/>
</dbReference>
<evidence type="ECO:0000259" key="4">
    <source>
        <dbReference type="PROSITE" id="PS50837"/>
    </source>
</evidence>
<dbReference type="CDD" id="cd21037">
    <property type="entry name" value="MLKL_NTD"/>
    <property type="match status" value="1"/>
</dbReference>
<dbReference type="SUPFAM" id="SSF50978">
    <property type="entry name" value="WD40 repeat-like"/>
    <property type="match status" value="1"/>
</dbReference>
<dbReference type="InterPro" id="IPR001680">
    <property type="entry name" value="WD40_rpt"/>
</dbReference>
<feature type="repeat" description="WD" evidence="3">
    <location>
        <begin position="1327"/>
        <end position="1368"/>
    </location>
</feature>
<evidence type="ECO:0000256" key="3">
    <source>
        <dbReference type="PROSITE-ProRule" id="PRU00221"/>
    </source>
</evidence>
<evidence type="ECO:0000313" key="6">
    <source>
        <dbReference type="Proteomes" id="UP000663827"/>
    </source>
</evidence>
<dbReference type="InterPro" id="IPR007111">
    <property type="entry name" value="NACHT_NTPase"/>
</dbReference>
<dbReference type="InterPro" id="IPR036322">
    <property type="entry name" value="WD40_repeat_dom_sf"/>
</dbReference>
<evidence type="ECO:0000256" key="2">
    <source>
        <dbReference type="ARBA" id="ARBA00022737"/>
    </source>
</evidence>
<dbReference type="InterPro" id="IPR056884">
    <property type="entry name" value="NPHP3-like_N"/>
</dbReference>
<evidence type="ECO:0000313" key="5">
    <source>
        <dbReference type="EMBL" id="CAE7171158.1"/>
    </source>
</evidence>
<dbReference type="SUPFAM" id="SSF52540">
    <property type="entry name" value="P-loop containing nucleoside triphosphate hydrolases"/>
    <property type="match status" value="1"/>
</dbReference>
<gene>
    <name evidence="5" type="ORF">RDB_LOCUS106289</name>
</gene>
<dbReference type="PROSITE" id="PS50082">
    <property type="entry name" value="WD_REPEATS_2"/>
    <property type="match status" value="12"/>
</dbReference>
<keyword evidence="1 3" id="KW-0853">WD repeat</keyword>
<feature type="repeat" description="WD" evidence="3">
    <location>
        <begin position="1014"/>
        <end position="1046"/>
    </location>
</feature>
<dbReference type="PROSITE" id="PS50837">
    <property type="entry name" value="NACHT"/>
    <property type="match status" value="1"/>
</dbReference>
<evidence type="ECO:0000256" key="1">
    <source>
        <dbReference type="ARBA" id="ARBA00022574"/>
    </source>
</evidence>
<feature type="repeat" description="WD" evidence="3">
    <location>
        <begin position="1374"/>
        <end position="1404"/>
    </location>
</feature>
<feature type="repeat" description="WD" evidence="3">
    <location>
        <begin position="1417"/>
        <end position="1458"/>
    </location>
</feature>
<dbReference type="Proteomes" id="UP000663827">
    <property type="component" value="Unassembled WGS sequence"/>
</dbReference>
<dbReference type="InterPro" id="IPR059179">
    <property type="entry name" value="MLKL-like_MCAfunc"/>
</dbReference>
<accession>A0A8H3HWM4</accession>
<dbReference type="Gene3D" id="2.130.10.10">
    <property type="entry name" value="YVTN repeat-like/Quinoprotein amine dehydrogenase"/>
    <property type="match status" value="5"/>
</dbReference>
<reference evidence="5" key="1">
    <citation type="submission" date="2021-01" db="EMBL/GenBank/DDBJ databases">
        <authorList>
            <person name="Kaushik A."/>
        </authorList>
    </citation>
    <scope>NUCLEOTIDE SEQUENCE</scope>
    <source>
        <strain evidence="5">AG5</strain>
    </source>
</reference>
<feature type="repeat" description="WD" evidence="3">
    <location>
        <begin position="1057"/>
        <end position="1098"/>
    </location>
</feature>
<feature type="repeat" description="WD" evidence="3">
    <location>
        <begin position="1100"/>
        <end position="1142"/>
    </location>
</feature>
<dbReference type="InterPro" id="IPR011047">
    <property type="entry name" value="Quinoprotein_ADH-like_sf"/>
</dbReference>
<dbReference type="PROSITE" id="PS00678">
    <property type="entry name" value="WD_REPEATS_1"/>
    <property type="match status" value="3"/>
</dbReference>
<feature type="repeat" description="WD" evidence="3">
    <location>
        <begin position="925"/>
        <end position="960"/>
    </location>
</feature>
<dbReference type="SUPFAM" id="SSF50998">
    <property type="entry name" value="Quinoprotein alcohol dehydrogenase-like"/>
    <property type="match status" value="1"/>
</dbReference>
<dbReference type="EMBL" id="CAJNJQ010002278">
    <property type="protein sequence ID" value="CAE7171158.1"/>
    <property type="molecule type" value="Genomic_DNA"/>
</dbReference>
<organism evidence="5 6">
    <name type="scientific">Rhizoctonia solani</name>
    <dbReference type="NCBI Taxonomy" id="456999"/>
    <lineage>
        <taxon>Eukaryota</taxon>
        <taxon>Fungi</taxon>
        <taxon>Dikarya</taxon>
        <taxon>Basidiomycota</taxon>
        <taxon>Agaricomycotina</taxon>
        <taxon>Agaricomycetes</taxon>
        <taxon>Cantharellales</taxon>
        <taxon>Ceratobasidiaceae</taxon>
        <taxon>Rhizoctonia</taxon>
    </lineage>
</organism>
<feature type="repeat" description="WD" evidence="3">
    <location>
        <begin position="1194"/>
        <end position="1228"/>
    </location>
</feature>
<dbReference type="PRINTS" id="PR00320">
    <property type="entry name" value="GPROTEINBRPT"/>
</dbReference>
<dbReference type="InterPro" id="IPR019775">
    <property type="entry name" value="WD40_repeat_CS"/>
</dbReference>
<dbReference type="PANTHER" id="PTHR19848">
    <property type="entry name" value="WD40 REPEAT PROTEIN"/>
    <property type="match status" value="1"/>
</dbReference>
<dbReference type="InterPro" id="IPR015943">
    <property type="entry name" value="WD40/YVTN_repeat-like_dom_sf"/>
</dbReference>
<proteinExistence type="predicted"/>
<comment type="caution">
    <text evidence="5">The sequence shown here is derived from an EMBL/GenBank/DDBJ whole genome shotgun (WGS) entry which is preliminary data.</text>
</comment>
<keyword evidence="2" id="KW-0677">Repeat</keyword>
<dbReference type="SMART" id="SM00320">
    <property type="entry name" value="WD40"/>
    <property type="match status" value="13"/>
</dbReference>
<dbReference type="PANTHER" id="PTHR19848:SF8">
    <property type="entry name" value="F-BOX AND WD REPEAT DOMAIN CONTAINING 7"/>
    <property type="match status" value="1"/>
</dbReference>
<dbReference type="Pfam" id="PF24883">
    <property type="entry name" value="NPHP3_N"/>
    <property type="match status" value="1"/>
</dbReference>
<feature type="repeat" description="WD" evidence="3">
    <location>
        <begin position="1276"/>
        <end position="1317"/>
    </location>
</feature>
<name>A0A8H3HWM4_9AGAM</name>
<dbReference type="PROSITE" id="PS50294">
    <property type="entry name" value="WD_REPEATS_REGION"/>
    <property type="match status" value="11"/>
</dbReference>
<dbReference type="Pfam" id="PF00400">
    <property type="entry name" value="WD40"/>
    <property type="match status" value="12"/>
</dbReference>
<feature type="repeat" description="WD" evidence="3">
    <location>
        <begin position="1460"/>
        <end position="1492"/>
    </location>
</feature>
<feature type="repeat" description="WD" evidence="3">
    <location>
        <begin position="1144"/>
        <end position="1176"/>
    </location>
</feature>
<feature type="repeat" description="WD" evidence="3">
    <location>
        <begin position="968"/>
        <end position="999"/>
    </location>
</feature>
<dbReference type="Gene3D" id="3.40.50.300">
    <property type="entry name" value="P-loop containing nucleotide triphosphate hydrolases"/>
    <property type="match status" value="1"/>
</dbReference>